<dbReference type="AlphaFoldDB" id="D6Z9I6"/>
<keyword evidence="1" id="KW-1133">Transmembrane helix</keyword>
<name>D6Z9I6_SEGRD</name>
<dbReference type="GO" id="GO:0016020">
    <property type="term" value="C:membrane"/>
    <property type="evidence" value="ECO:0007669"/>
    <property type="project" value="TreeGrafter"/>
</dbReference>
<dbReference type="RefSeq" id="WP_013136969.1">
    <property type="nucleotide sequence ID" value="NC_014168.1"/>
</dbReference>
<dbReference type="PROSITE" id="PS50244">
    <property type="entry name" value="S5A_REDUCTASE"/>
    <property type="match status" value="1"/>
</dbReference>
<keyword evidence="2" id="KW-0732">Signal</keyword>
<feature type="signal peptide" evidence="2">
    <location>
        <begin position="1"/>
        <end position="19"/>
    </location>
</feature>
<evidence type="ECO:0000313" key="3">
    <source>
        <dbReference type="EMBL" id="ADG96513.1"/>
    </source>
</evidence>
<dbReference type="EMBL" id="CP001958">
    <property type="protein sequence ID" value="ADG96513.1"/>
    <property type="molecule type" value="Genomic_DNA"/>
</dbReference>
<gene>
    <name evidence="3" type="ordered locus">Srot_0020</name>
</gene>
<dbReference type="KEGG" id="srt:Srot_0020"/>
<keyword evidence="1" id="KW-0812">Transmembrane</keyword>
<feature type="transmembrane region" description="Helical" evidence="1">
    <location>
        <begin position="110"/>
        <end position="129"/>
    </location>
</feature>
<dbReference type="InterPro" id="IPR010721">
    <property type="entry name" value="UstE-like"/>
</dbReference>
<evidence type="ECO:0000256" key="2">
    <source>
        <dbReference type="SAM" id="SignalP"/>
    </source>
</evidence>
<dbReference type="OrthoDB" id="9779233at2"/>
<dbReference type="Gene3D" id="1.20.120.1630">
    <property type="match status" value="1"/>
</dbReference>
<dbReference type="PANTHER" id="PTHR32251">
    <property type="entry name" value="3-OXO-5-ALPHA-STEROID 4-DEHYDROGENASE"/>
    <property type="match status" value="1"/>
</dbReference>
<feature type="transmembrane region" description="Helical" evidence="1">
    <location>
        <begin position="202"/>
        <end position="229"/>
    </location>
</feature>
<feature type="transmembrane region" description="Helical" evidence="1">
    <location>
        <begin position="39"/>
        <end position="57"/>
    </location>
</feature>
<dbReference type="Proteomes" id="UP000002247">
    <property type="component" value="Chromosome"/>
</dbReference>
<protein>
    <submittedName>
        <fullName evidence="3">Uncharacterized protein</fullName>
    </submittedName>
</protein>
<organism evidence="3 4">
    <name type="scientific">Segniliparus rotundus (strain ATCC BAA-972 / CDC 1076 / CIP 108378 / DSM 44985 / JCM 13578)</name>
    <dbReference type="NCBI Taxonomy" id="640132"/>
    <lineage>
        <taxon>Bacteria</taxon>
        <taxon>Bacillati</taxon>
        <taxon>Actinomycetota</taxon>
        <taxon>Actinomycetes</taxon>
        <taxon>Mycobacteriales</taxon>
        <taxon>Segniliparaceae</taxon>
        <taxon>Segniliparus</taxon>
    </lineage>
</organism>
<feature type="transmembrane region" description="Helical" evidence="1">
    <location>
        <begin position="141"/>
        <end position="159"/>
    </location>
</feature>
<sequence>MTVLHNFAAVAAATAAVLAAVQAAAFAVGRKIGRYNVVDVAWGLGFALAAAVAAAVGQGDLPRRVLFAALIALWGLRLSWHMHRKSAGRGEDPRYEALLERKGGASTWNIIVQVFVIQGLAQWFVSLPVQLSAVLGPTPRAFFPALVAGVGLYTAGVLFEAVGDWQLRAFKSNPDNRGRIMDVGLWRWTRHPNYFGDSCVWWGLWLCSLACPASLATVLSPALMTYFLVHATGARLLERHMADRPGYREYQQRTSFFVPWPPRS</sequence>
<dbReference type="HOGENOM" id="CLU_043418_3_1_11"/>
<keyword evidence="1" id="KW-0472">Membrane</keyword>
<dbReference type="STRING" id="640132.Srot_0020"/>
<dbReference type="PANTHER" id="PTHR32251:SF17">
    <property type="entry name" value="STEROID 5-ALPHA REDUCTASE C-TERMINAL DOMAIN-CONTAINING PROTEIN"/>
    <property type="match status" value="1"/>
</dbReference>
<evidence type="ECO:0000256" key="1">
    <source>
        <dbReference type="SAM" id="Phobius"/>
    </source>
</evidence>
<evidence type="ECO:0000313" key="4">
    <source>
        <dbReference type="Proteomes" id="UP000002247"/>
    </source>
</evidence>
<reference evidence="3 4" key="1">
    <citation type="journal article" date="2010" name="Stand. Genomic Sci.">
        <title>Complete genome sequence of Segniliparus rotundus type strain (CDC 1076).</title>
        <authorList>
            <person name="Sikorski J."/>
            <person name="Lapidus A."/>
            <person name="Copeland A."/>
            <person name="Misra M."/>
            <person name="Glavina Del Rio T."/>
            <person name="Nolan M."/>
            <person name="Lucas S."/>
            <person name="Chen F."/>
            <person name="Tice H."/>
            <person name="Cheng J.F."/>
            <person name="Jando M."/>
            <person name="Schneider S."/>
            <person name="Bruce D."/>
            <person name="Goodwin L."/>
            <person name="Pitluck S."/>
            <person name="Liolios K."/>
            <person name="Mikhailova N."/>
            <person name="Pati A."/>
            <person name="Ivanova N."/>
            <person name="Mavromatis K."/>
            <person name="Chen A."/>
            <person name="Palaniappan K."/>
            <person name="Chertkov O."/>
            <person name="Land M."/>
            <person name="Hauser L."/>
            <person name="Chang Y.J."/>
            <person name="Jeffries C.D."/>
            <person name="Brettin T."/>
            <person name="Detter J.C."/>
            <person name="Han C."/>
            <person name="Rohde M."/>
            <person name="Goker M."/>
            <person name="Bristow J."/>
            <person name="Eisen J.A."/>
            <person name="Markowitz V."/>
            <person name="Hugenholtz P."/>
            <person name="Kyrpides N.C."/>
            <person name="Klenk H.P."/>
        </authorList>
    </citation>
    <scope>NUCLEOTIDE SEQUENCE [LARGE SCALE GENOMIC DNA]</scope>
    <source>
        <strain evidence="4">ATCC BAA-972 / CDC 1076 / CIP 108378 / DSM 44985 / JCM 13578</strain>
    </source>
</reference>
<feature type="chain" id="PRO_5039602215" evidence="2">
    <location>
        <begin position="20"/>
        <end position="264"/>
    </location>
</feature>
<proteinExistence type="predicted"/>
<keyword evidence="4" id="KW-1185">Reference proteome</keyword>
<feature type="transmembrane region" description="Helical" evidence="1">
    <location>
        <begin position="64"/>
        <end position="80"/>
    </location>
</feature>
<dbReference type="Pfam" id="PF06966">
    <property type="entry name" value="DUF1295"/>
    <property type="match status" value="1"/>
</dbReference>
<accession>D6Z9I6</accession>
<dbReference type="eggNOG" id="COG3752">
    <property type="taxonomic scope" value="Bacteria"/>
</dbReference>